<dbReference type="OrthoDB" id="7956186at2"/>
<keyword evidence="1" id="KW-0378">Hydrolase</keyword>
<reference evidence="1" key="1">
    <citation type="submission" date="2011-02" db="EMBL/GenBank/DDBJ databases">
        <title>Complete sequence of Acidovorax avenae subsp. avenae ATCC 19860.</title>
        <authorList>
            <consortium name="US DOE Joint Genome Institute"/>
            <person name="Lucas S."/>
            <person name="Copeland A."/>
            <person name="Lapidus A."/>
            <person name="Cheng J.-F."/>
            <person name="Goodwin L."/>
            <person name="Pitluck S."/>
            <person name="Chertkov O."/>
            <person name="Held B."/>
            <person name="Detter J.C."/>
            <person name="Han C."/>
            <person name="Tapia R."/>
            <person name="Land M."/>
            <person name="Hauser L."/>
            <person name="Kyrpides N."/>
            <person name="Ivanova N."/>
            <person name="Ovchinnikova G."/>
            <person name="Pagani I."/>
            <person name="Gordon S."/>
            <person name="Woyke T."/>
        </authorList>
    </citation>
    <scope>NUCLEOTIDE SEQUENCE</scope>
    <source>
        <strain evidence="1">ATCC 19860</strain>
    </source>
</reference>
<dbReference type="HOGENOM" id="CLU_033780_0_0_4"/>
<dbReference type="EMBL" id="CP002521">
    <property type="protein sequence ID" value="ADX45873.1"/>
    <property type="molecule type" value="Genomic_DNA"/>
</dbReference>
<protein>
    <submittedName>
        <fullName evidence="1">Peptidase M14 carboxypeptidase A</fullName>
    </submittedName>
</protein>
<evidence type="ECO:0000313" key="1">
    <source>
        <dbReference type="EMBL" id="ADX45873.1"/>
    </source>
</evidence>
<keyword evidence="2" id="KW-1185">Reference proteome</keyword>
<keyword evidence="1" id="KW-0645">Protease</keyword>
<dbReference type="Proteomes" id="UP000002482">
    <property type="component" value="Chromosome"/>
</dbReference>
<dbReference type="RefSeq" id="WP_013594390.1">
    <property type="nucleotide sequence ID" value="NC_015138.1"/>
</dbReference>
<dbReference type="AlphaFoldDB" id="F0Q875"/>
<dbReference type="SUPFAM" id="SSF53187">
    <property type="entry name" value="Zn-dependent exopeptidases"/>
    <property type="match status" value="1"/>
</dbReference>
<evidence type="ECO:0000313" key="2">
    <source>
        <dbReference type="Proteomes" id="UP000002482"/>
    </source>
</evidence>
<proteinExistence type="predicted"/>
<dbReference type="KEGG" id="aaa:Acav_1959"/>
<dbReference type="GO" id="GO:0004180">
    <property type="term" value="F:carboxypeptidase activity"/>
    <property type="evidence" value="ECO:0007669"/>
    <property type="project" value="UniProtKB-KW"/>
</dbReference>
<dbReference type="Gene3D" id="3.40.630.10">
    <property type="entry name" value="Zn peptidases"/>
    <property type="match status" value="1"/>
</dbReference>
<keyword evidence="1" id="KW-0121">Carboxypeptidase</keyword>
<name>F0Q875_PARA1</name>
<sequence>MHTAHPDTPRTLLLLDATEPRTLDEWIERFTAPGWRGCFVEGWLFEGAEARRTAERRLAEAGVQARLRSAYKPLVHWFIEELPACCGSERPVSARVRYPVHPDAGAQRFRLEAYPLAALVPGCEMAFETGGSDLHYEVTLAFAGGATQTHRVFAPNHLRPDVLGTPQLCATGWLRAGRSEGAGDLLDTAQATEFERLFWRAVQAVESHPWPRQEPYFERLDLRVDLPGYECPLTASNECISTFEALHEDLYFGLLELFQRHSGRAQGSRLLQPGQLVPDVRPCAPGAPPRVRVEMRPFDTVAQDAAAWPDTDTGKVLEDLDRGPAPARIAQELERLGGEPFGAHSRQGRSVWGRYLHGSRVPVLVSGGQHANETSGVVGALRAGQALAAQPGAHFALLPLKNPDGYALHRELGAHHPHHMHHAARYTALGDDLEWRESAPWYERQALEQGLALSGAQLHLNLHGYPAHEWTRPLTGYVPRGFDLWTIPKGFFLILRYHAGWETRATALLERVAAELGNVPGLVEFNAAQIALYERHAGALPFELVHGTACTRSEVQRGAPVTLITEFPDETIHGDAFRFAHTVQCATVLAAERAWQDIIAGG</sequence>
<gene>
    <name evidence="1" type="ordered locus">Acav_1959</name>
</gene>
<organism evidence="1 2">
    <name type="scientific">Paracidovorax avenae (strain ATCC 19860 / DSM 7227 / CCUG 15838 / JCM 20985 / LMG 2117 / NCPPB 1011)</name>
    <name type="common">Acidovorax avenae</name>
    <dbReference type="NCBI Taxonomy" id="643561"/>
    <lineage>
        <taxon>Bacteria</taxon>
        <taxon>Pseudomonadati</taxon>
        <taxon>Pseudomonadota</taxon>
        <taxon>Betaproteobacteria</taxon>
        <taxon>Burkholderiales</taxon>
        <taxon>Comamonadaceae</taxon>
        <taxon>Paracidovorax</taxon>
    </lineage>
</organism>
<dbReference type="GeneID" id="34235452"/>
<accession>F0Q875</accession>